<accession>A0ABQ1V209</accession>
<reference evidence="3" key="1">
    <citation type="journal article" date="2019" name="Int. J. Syst. Evol. Microbiol.">
        <title>The Global Catalogue of Microorganisms (GCM) 10K type strain sequencing project: providing services to taxonomists for standard genome sequencing and annotation.</title>
        <authorList>
            <consortium name="The Broad Institute Genomics Platform"/>
            <consortium name="The Broad Institute Genome Sequencing Center for Infectious Disease"/>
            <person name="Wu L."/>
            <person name="Ma J."/>
        </authorList>
    </citation>
    <scope>NUCLEOTIDE SEQUENCE [LARGE SCALE GENOMIC DNA]</scope>
    <source>
        <strain evidence="3">CCM 7855</strain>
    </source>
</reference>
<keyword evidence="3" id="KW-1185">Reference proteome</keyword>
<feature type="compositionally biased region" description="Low complexity" evidence="1">
    <location>
        <begin position="211"/>
        <end position="223"/>
    </location>
</feature>
<comment type="caution">
    <text evidence="2">The sequence shown here is derived from an EMBL/GenBank/DDBJ whole genome shotgun (WGS) entry which is preliminary data.</text>
</comment>
<sequence length="453" mass="47458">MYRVTGNDESYLLAERLFGMSAPIQYCWIMPTDPGATALSDLNDQLSQGILARRVVAPRVPFARARWVRCDTTPPPRLLTDPIDDSATADWFDTRVRTTRLDPVSGHGWQLDGAPTSAGRYVVSLLVSHMTSDGQGIYRALAAAAARTSINPLPPAAVTTGMAGLRADLRDAGGQVVAAARAVGVVAGAALAARRGAPQQPSEAADPVRTPPAAASPVAAVDDPAPEPTLAIYDLDRAEWAARAAEFGGTSNSLFTGVIGGLVARAGVPVTGGVMRVCIAVSKREGDDDDRANASGGVWIRVPGVIGPEEGLGGIRALSKQAFVDYATSGDRQVADNVQPIVRLLPSAIIGRLMAKLVGPDTTVSNLGEAPATALEIGGVTAESFVIRALMQGQPAQVRREKGPALAAWAVEYADKVSVAFFGIDPDHFGDPQALHRDIAAELDRWGLSHSAW</sequence>
<organism evidence="2 3">
    <name type="scientific">Williamsia phyllosphaerae</name>
    <dbReference type="NCBI Taxonomy" id="885042"/>
    <lineage>
        <taxon>Bacteria</taxon>
        <taxon>Bacillati</taxon>
        <taxon>Actinomycetota</taxon>
        <taxon>Actinomycetes</taxon>
        <taxon>Mycobacteriales</taxon>
        <taxon>Nocardiaceae</taxon>
        <taxon>Williamsia</taxon>
    </lineage>
</organism>
<evidence type="ECO:0008006" key="4">
    <source>
        <dbReference type="Google" id="ProtNLM"/>
    </source>
</evidence>
<protein>
    <recommendedName>
        <fullName evidence="4">Diacylglycerol O-acyltransferase</fullName>
    </recommendedName>
</protein>
<dbReference type="RefSeq" id="WP_188490692.1">
    <property type="nucleotide sequence ID" value="NZ_BMCS01000002.1"/>
</dbReference>
<gene>
    <name evidence="2" type="ORF">GCM10007298_29060</name>
</gene>
<evidence type="ECO:0000313" key="2">
    <source>
        <dbReference type="EMBL" id="GGF31401.1"/>
    </source>
</evidence>
<proteinExistence type="predicted"/>
<name>A0ABQ1V209_9NOCA</name>
<dbReference type="EMBL" id="BMCS01000002">
    <property type="protein sequence ID" value="GGF31401.1"/>
    <property type="molecule type" value="Genomic_DNA"/>
</dbReference>
<dbReference type="Proteomes" id="UP000632454">
    <property type="component" value="Unassembled WGS sequence"/>
</dbReference>
<evidence type="ECO:0000313" key="3">
    <source>
        <dbReference type="Proteomes" id="UP000632454"/>
    </source>
</evidence>
<feature type="region of interest" description="Disordered" evidence="1">
    <location>
        <begin position="194"/>
        <end position="225"/>
    </location>
</feature>
<evidence type="ECO:0000256" key="1">
    <source>
        <dbReference type="SAM" id="MobiDB-lite"/>
    </source>
</evidence>